<dbReference type="RefSeq" id="WP_058843690.1">
    <property type="nucleotide sequence ID" value="NZ_JAZBNI010000002.1"/>
</dbReference>
<evidence type="ECO:0000256" key="1">
    <source>
        <dbReference type="SAM" id="MobiDB-lite"/>
    </source>
</evidence>
<evidence type="ECO:0000313" key="3">
    <source>
        <dbReference type="Proteomes" id="UP000234956"/>
    </source>
</evidence>
<evidence type="ECO:0000313" key="2">
    <source>
        <dbReference type="EMBL" id="PKU51570.1"/>
    </source>
</evidence>
<comment type="caution">
    <text evidence="2">The sequence shown here is derived from an EMBL/GenBank/DDBJ whole genome shotgun (WGS) entry which is preliminary data.</text>
</comment>
<reference evidence="2 3" key="1">
    <citation type="submission" date="2017-10" db="EMBL/GenBank/DDBJ databases">
        <title>Draft genome of Lysinibacillus fusiformis strain Juneja, a laboratory-derived pathogen of Drosophila melanogaster.</title>
        <authorList>
            <person name="Smith B.R."/>
            <person name="Unckless R.L."/>
        </authorList>
    </citation>
    <scope>NUCLEOTIDE SEQUENCE [LARGE SCALE GENOMIC DNA]</scope>
    <source>
        <strain evidence="2 3">Juneja</strain>
    </source>
</reference>
<accession>A0A2I0UZV2</accession>
<dbReference type="AlphaFoldDB" id="A0A2I0UZV2"/>
<sequence>MKKNPQTEANKRWQAKNKERAKYLSARSGARSFIRDHALEEDLDELMELILERKQVLLEMKINQDGM</sequence>
<protein>
    <submittedName>
        <fullName evidence="2">Uncharacterized protein</fullName>
    </submittedName>
</protein>
<proteinExistence type="predicted"/>
<dbReference type="EMBL" id="PDFK01000003">
    <property type="protein sequence ID" value="PKU51570.1"/>
    <property type="molecule type" value="Genomic_DNA"/>
</dbReference>
<organism evidence="2 3">
    <name type="scientific">Lysinibacillus fusiformis</name>
    <dbReference type="NCBI Taxonomy" id="28031"/>
    <lineage>
        <taxon>Bacteria</taxon>
        <taxon>Bacillati</taxon>
        <taxon>Bacillota</taxon>
        <taxon>Bacilli</taxon>
        <taxon>Bacillales</taxon>
        <taxon>Bacillaceae</taxon>
        <taxon>Lysinibacillus</taxon>
    </lineage>
</organism>
<name>A0A2I0UZV2_9BACI</name>
<dbReference type="Proteomes" id="UP000234956">
    <property type="component" value="Unassembled WGS sequence"/>
</dbReference>
<gene>
    <name evidence="2" type="ORF">CRI88_12775</name>
</gene>
<feature type="region of interest" description="Disordered" evidence="1">
    <location>
        <begin position="1"/>
        <end position="21"/>
    </location>
</feature>